<keyword evidence="1" id="KW-1133">Transmembrane helix</keyword>
<name>X1TFS2_9ZZZZ</name>
<keyword evidence="1" id="KW-0812">Transmembrane</keyword>
<comment type="caution">
    <text evidence="2">The sequence shown here is derived from an EMBL/GenBank/DDBJ whole genome shotgun (WGS) entry which is preliminary data.</text>
</comment>
<keyword evidence="1" id="KW-0472">Membrane</keyword>
<evidence type="ECO:0000256" key="1">
    <source>
        <dbReference type="SAM" id="Phobius"/>
    </source>
</evidence>
<feature type="transmembrane region" description="Helical" evidence="1">
    <location>
        <begin position="76"/>
        <end position="94"/>
    </location>
</feature>
<dbReference type="Pfam" id="PF12822">
    <property type="entry name" value="ECF_trnsprt"/>
    <property type="match status" value="1"/>
</dbReference>
<dbReference type="GO" id="GO:0022857">
    <property type="term" value="F:transmembrane transporter activity"/>
    <property type="evidence" value="ECO:0007669"/>
    <property type="project" value="InterPro"/>
</dbReference>
<feature type="transmembrane region" description="Helical" evidence="1">
    <location>
        <begin position="134"/>
        <end position="157"/>
    </location>
</feature>
<protein>
    <recommendedName>
        <fullName evidence="3">ECF transporter S component</fullName>
    </recommendedName>
</protein>
<evidence type="ECO:0008006" key="3">
    <source>
        <dbReference type="Google" id="ProtNLM"/>
    </source>
</evidence>
<proteinExistence type="predicted"/>
<evidence type="ECO:0000313" key="2">
    <source>
        <dbReference type="EMBL" id="GAI90201.1"/>
    </source>
</evidence>
<gene>
    <name evidence="2" type="ORF">S12H4_28510</name>
</gene>
<feature type="transmembrane region" description="Helical" evidence="1">
    <location>
        <begin position="100"/>
        <end position="122"/>
    </location>
</feature>
<dbReference type="EMBL" id="BARW01016360">
    <property type="protein sequence ID" value="GAI90201.1"/>
    <property type="molecule type" value="Genomic_DNA"/>
</dbReference>
<dbReference type="InterPro" id="IPR024529">
    <property type="entry name" value="ECF_trnsprt_substrate-spec"/>
</dbReference>
<sequence length="170" mass="18061">MENKKIKFITRTGILLAVALVVQMGGLPQPITGPLINTALYLSALLVGSWSGIIIGICTPVIAFMRGILPAPLGPMIPFIALGNGVLVVVFSLLKGKNKILGIILASLVKYVILATTVKFIVDVPDKIAQIMSLPQLFTALSGGVIAILAYKALWVIGIDKTKESLKDKK</sequence>
<reference evidence="2" key="1">
    <citation type="journal article" date="2014" name="Front. Microbiol.">
        <title>High frequency of phylogenetically diverse reductive dehalogenase-homologous genes in deep subseafloor sedimentary metagenomes.</title>
        <authorList>
            <person name="Kawai M."/>
            <person name="Futagami T."/>
            <person name="Toyoda A."/>
            <person name="Takaki Y."/>
            <person name="Nishi S."/>
            <person name="Hori S."/>
            <person name="Arai W."/>
            <person name="Tsubouchi T."/>
            <person name="Morono Y."/>
            <person name="Uchiyama I."/>
            <person name="Ito T."/>
            <person name="Fujiyama A."/>
            <person name="Inagaki F."/>
            <person name="Takami H."/>
        </authorList>
    </citation>
    <scope>NUCLEOTIDE SEQUENCE</scope>
    <source>
        <strain evidence="2">Expedition CK06-06</strain>
    </source>
</reference>
<dbReference type="Gene3D" id="1.10.1760.20">
    <property type="match status" value="1"/>
</dbReference>
<organism evidence="2">
    <name type="scientific">marine sediment metagenome</name>
    <dbReference type="NCBI Taxonomy" id="412755"/>
    <lineage>
        <taxon>unclassified sequences</taxon>
        <taxon>metagenomes</taxon>
        <taxon>ecological metagenomes</taxon>
    </lineage>
</organism>
<feature type="transmembrane region" description="Helical" evidence="1">
    <location>
        <begin position="38"/>
        <end position="64"/>
    </location>
</feature>
<dbReference type="AlphaFoldDB" id="X1TFS2"/>
<accession>X1TFS2</accession>